<dbReference type="Proteomes" id="UP000057820">
    <property type="component" value="Chromosome 1"/>
</dbReference>
<dbReference type="KEGG" id="nfr:ERS450000_00126"/>
<dbReference type="OMA" id="IRWTYAF"/>
<keyword evidence="2" id="KW-0456">Lyase</keyword>
<dbReference type="EMBL" id="LN868938">
    <property type="protein sequence ID" value="CRY73423.1"/>
    <property type="molecule type" value="Genomic_DNA"/>
</dbReference>
<protein>
    <submittedName>
        <fullName evidence="2">Predicted enzyme related to lactoylglutathione lyase</fullName>
    </submittedName>
</protein>
<dbReference type="PANTHER" id="PTHR35908">
    <property type="entry name" value="HYPOTHETICAL FUSION PROTEIN"/>
    <property type="match status" value="1"/>
</dbReference>
<dbReference type="SUPFAM" id="SSF54593">
    <property type="entry name" value="Glyoxalase/Bleomycin resistance protein/Dihydroxybiphenyl dioxygenase"/>
    <property type="match status" value="2"/>
</dbReference>
<dbReference type="PANTHER" id="PTHR35908:SF1">
    <property type="entry name" value="CONSERVED PROTEIN"/>
    <property type="match status" value="1"/>
</dbReference>
<name>A0A0H5NCU6_NOCFR</name>
<feature type="domain" description="Glyoxalase-like" evidence="1">
    <location>
        <begin position="8"/>
        <end position="111"/>
    </location>
</feature>
<organism evidence="2 3">
    <name type="scientific">Nocardia farcinica</name>
    <dbReference type="NCBI Taxonomy" id="37329"/>
    <lineage>
        <taxon>Bacteria</taxon>
        <taxon>Bacillati</taxon>
        <taxon>Actinomycetota</taxon>
        <taxon>Actinomycetes</taxon>
        <taxon>Mycobacteriales</taxon>
        <taxon>Nocardiaceae</taxon>
        <taxon>Nocardia</taxon>
    </lineage>
</organism>
<feature type="domain" description="Glyoxalase-like" evidence="1">
    <location>
        <begin position="136"/>
        <end position="239"/>
    </location>
</feature>
<evidence type="ECO:0000313" key="3">
    <source>
        <dbReference type="Proteomes" id="UP000057820"/>
    </source>
</evidence>
<reference evidence="3" key="1">
    <citation type="submission" date="2015-03" db="EMBL/GenBank/DDBJ databases">
        <authorList>
            <consortium name="Pathogen Informatics"/>
        </authorList>
    </citation>
    <scope>NUCLEOTIDE SEQUENCE [LARGE SCALE GENOMIC DNA]</scope>
    <source>
        <strain evidence="3">NCTC11134</strain>
    </source>
</reference>
<dbReference type="Pfam" id="PF18029">
    <property type="entry name" value="Glyoxalase_6"/>
    <property type="match status" value="2"/>
</dbReference>
<dbReference type="InterPro" id="IPR041581">
    <property type="entry name" value="Glyoxalase_6"/>
</dbReference>
<dbReference type="InterPro" id="IPR029068">
    <property type="entry name" value="Glyas_Bleomycin-R_OHBP_Dase"/>
</dbReference>
<proteinExistence type="predicted"/>
<sequence length="246" mass="27164">MIRWVWAFLDRPAARFDACVRFWSTITGTTPSARRGEHEEFLTLLPDPAHFAAAGIKMQSVSGLGGTHLDFDVDDIPAEVRRALGLGAELVANHPDYAVLRSPRGQTFCLTPAGRAQGRPAPAFTAPDGTRSRLDQVCLDIGADDHPRETRFWRELTGWEFSHGRLPEFSRLRPPAPMPVQLLLQRLGENRATRAHIDLASADIAATAAWHETLGATVVERFEHWIVLLDPADVAYCVTGRDPDGV</sequence>
<dbReference type="RefSeq" id="WP_011210306.1">
    <property type="nucleotide sequence ID" value="NZ_CAACYE020000001.1"/>
</dbReference>
<accession>A0A0H5NCU6</accession>
<dbReference type="GO" id="GO:0016829">
    <property type="term" value="F:lyase activity"/>
    <property type="evidence" value="ECO:0007669"/>
    <property type="project" value="UniProtKB-KW"/>
</dbReference>
<gene>
    <name evidence="2" type="ORF">ERS450000_00126</name>
</gene>
<evidence type="ECO:0000313" key="2">
    <source>
        <dbReference type="EMBL" id="CRY73423.1"/>
    </source>
</evidence>
<dbReference type="Gene3D" id="3.10.180.10">
    <property type="entry name" value="2,3-Dihydroxybiphenyl 1,2-Dioxygenase, domain 1"/>
    <property type="match status" value="2"/>
</dbReference>
<evidence type="ECO:0000259" key="1">
    <source>
        <dbReference type="Pfam" id="PF18029"/>
    </source>
</evidence>
<dbReference type="GeneID" id="61134466"/>
<dbReference type="AlphaFoldDB" id="A0A0H5NCU6"/>